<dbReference type="InterPro" id="IPR012338">
    <property type="entry name" value="Beta-lactam/transpept-like"/>
</dbReference>
<comment type="caution">
    <text evidence="2">The sequence shown here is derived from an EMBL/GenBank/DDBJ whole genome shotgun (WGS) entry which is preliminary data.</text>
</comment>
<dbReference type="Proteomes" id="UP001612741">
    <property type="component" value="Unassembled WGS sequence"/>
</dbReference>
<protein>
    <submittedName>
        <fullName evidence="2">Serine hydrolase</fullName>
    </submittedName>
</protein>
<dbReference type="Pfam" id="PF13354">
    <property type="entry name" value="Beta-lactamase2"/>
    <property type="match status" value="1"/>
</dbReference>
<organism evidence="2 3">
    <name type="scientific">Nonomuraea typhae</name>
    <dbReference type="NCBI Taxonomy" id="2603600"/>
    <lineage>
        <taxon>Bacteria</taxon>
        <taxon>Bacillati</taxon>
        <taxon>Actinomycetota</taxon>
        <taxon>Actinomycetes</taxon>
        <taxon>Streptosporangiales</taxon>
        <taxon>Streptosporangiaceae</taxon>
        <taxon>Nonomuraea</taxon>
    </lineage>
</organism>
<accession>A0ABW7Z1H6</accession>
<reference evidence="2 3" key="1">
    <citation type="submission" date="2024-10" db="EMBL/GenBank/DDBJ databases">
        <title>The Natural Products Discovery Center: Release of the First 8490 Sequenced Strains for Exploring Actinobacteria Biosynthetic Diversity.</title>
        <authorList>
            <person name="Kalkreuter E."/>
            <person name="Kautsar S.A."/>
            <person name="Yang D."/>
            <person name="Bader C.D."/>
            <person name="Teijaro C.N."/>
            <person name="Fluegel L."/>
            <person name="Davis C.M."/>
            <person name="Simpson J.R."/>
            <person name="Lauterbach L."/>
            <person name="Steele A.D."/>
            <person name="Gui C."/>
            <person name="Meng S."/>
            <person name="Li G."/>
            <person name="Viehrig K."/>
            <person name="Ye F."/>
            <person name="Su P."/>
            <person name="Kiefer A.F."/>
            <person name="Nichols A."/>
            <person name="Cepeda A.J."/>
            <person name="Yan W."/>
            <person name="Fan B."/>
            <person name="Jiang Y."/>
            <person name="Adhikari A."/>
            <person name="Zheng C.-J."/>
            <person name="Schuster L."/>
            <person name="Cowan T.M."/>
            <person name="Smanski M.J."/>
            <person name="Chevrette M.G."/>
            <person name="De Carvalho L.P.S."/>
            <person name="Shen B."/>
        </authorList>
    </citation>
    <scope>NUCLEOTIDE SEQUENCE [LARGE SCALE GENOMIC DNA]</scope>
    <source>
        <strain evidence="2 3">NPDC050545</strain>
    </source>
</reference>
<evidence type="ECO:0000313" key="2">
    <source>
        <dbReference type="EMBL" id="MFI6501680.1"/>
    </source>
</evidence>
<dbReference type="GO" id="GO:0016787">
    <property type="term" value="F:hydrolase activity"/>
    <property type="evidence" value="ECO:0007669"/>
    <property type="project" value="UniProtKB-KW"/>
</dbReference>
<dbReference type="PANTHER" id="PTHR35333">
    <property type="entry name" value="BETA-LACTAMASE"/>
    <property type="match status" value="1"/>
</dbReference>
<feature type="domain" description="Beta-lactamase class A catalytic" evidence="1">
    <location>
        <begin position="183"/>
        <end position="435"/>
    </location>
</feature>
<name>A0ABW7Z1H6_9ACTN</name>
<evidence type="ECO:0000259" key="1">
    <source>
        <dbReference type="Pfam" id="PF13354"/>
    </source>
</evidence>
<dbReference type="RefSeq" id="WP_397086414.1">
    <property type="nucleotide sequence ID" value="NZ_JBITGY010000008.1"/>
</dbReference>
<gene>
    <name evidence="2" type="ORF">ACIBG2_30170</name>
</gene>
<proteinExistence type="predicted"/>
<keyword evidence="2" id="KW-0378">Hydrolase</keyword>
<sequence length="480" mass="51459">MSIFQKSRRAAAGVAAGTLFLTTLGTLGVTPAQATAEGRPSPVSVFLKWTMDESRFEEVLDLAPPGSAQARRLAAVEEKLAESPADYAARFAAADPKPIVQQPQLDVTVLELDRYGRLASSGTVLMSPDHPDGVIVPVDRNFRTTAVRWRQWDDAGWYANKGKGTVDIVPGRENAPIDFMSPYPASVLKLMVAFGVLRLVDKGTIALTDTYDYRPTETSALCETQNPTSKTVGTYLEAALTSSNNPSTCALVKLLHDKGAVNELNQTFQDLGLETLQFKNTNPATGGRWSNPVTMSSLDTAKLLALVNGVPGRAWTAPDGSAVTSGVLSASSRQVFKQHLADQGWNDMLSTVNRCGSAYPAPGIPHTVAQRWIGADGTVTVAGNKFGRDVRPCNDAAEVSFAHKTGWVNNSGADAGIVRSLPGKDGRHYIVVAFTNLGTQYTDANRPPAEPGILPVTATEKLARLGRAIDTFEAHRWANR</sequence>
<evidence type="ECO:0000313" key="3">
    <source>
        <dbReference type="Proteomes" id="UP001612741"/>
    </source>
</evidence>
<dbReference type="EMBL" id="JBITGY010000008">
    <property type="protein sequence ID" value="MFI6501680.1"/>
    <property type="molecule type" value="Genomic_DNA"/>
</dbReference>
<dbReference type="Gene3D" id="3.40.710.10">
    <property type="entry name" value="DD-peptidase/beta-lactamase superfamily"/>
    <property type="match status" value="1"/>
</dbReference>
<keyword evidence="3" id="KW-1185">Reference proteome</keyword>
<dbReference type="SUPFAM" id="SSF56601">
    <property type="entry name" value="beta-lactamase/transpeptidase-like"/>
    <property type="match status" value="1"/>
</dbReference>
<dbReference type="InterPro" id="IPR000871">
    <property type="entry name" value="Beta-lactam_class-A"/>
</dbReference>
<dbReference type="InterPro" id="IPR045155">
    <property type="entry name" value="Beta-lactam_cat"/>
</dbReference>
<dbReference type="PANTHER" id="PTHR35333:SF3">
    <property type="entry name" value="BETA-LACTAMASE-TYPE TRANSPEPTIDASE FOLD CONTAINING PROTEIN"/>
    <property type="match status" value="1"/>
</dbReference>